<feature type="region of interest" description="Disordered" evidence="1">
    <location>
        <begin position="1"/>
        <end position="32"/>
    </location>
</feature>
<proteinExistence type="predicted"/>
<sequence>RETDTIRIGEPGDRDPDPPSDEHADAVHAKPAQLIYKTQAPCARRIYLRGERVLDHA</sequence>
<evidence type="ECO:0000313" key="2">
    <source>
        <dbReference type="EMBL" id="KAG6452095.1"/>
    </source>
</evidence>
<name>A0A921Z715_MANSE</name>
<reference evidence="2" key="2">
    <citation type="submission" date="2020-12" db="EMBL/GenBank/DDBJ databases">
        <authorList>
            <person name="Kanost M."/>
        </authorList>
    </citation>
    <scope>NUCLEOTIDE SEQUENCE</scope>
</reference>
<dbReference type="EMBL" id="JH668417">
    <property type="protein sequence ID" value="KAG6452095.1"/>
    <property type="molecule type" value="Genomic_DNA"/>
</dbReference>
<evidence type="ECO:0000313" key="3">
    <source>
        <dbReference type="Proteomes" id="UP000791440"/>
    </source>
</evidence>
<accession>A0A921Z715</accession>
<gene>
    <name evidence="2" type="ORF">O3G_MSEX007438</name>
</gene>
<reference evidence="2" key="1">
    <citation type="journal article" date="2016" name="Insect Biochem. Mol. Biol.">
        <title>Multifaceted biological insights from a draft genome sequence of the tobacco hornworm moth, Manduca sexta.</title>
        <authorList>
            <person name="Kanost M.R."/>
            <person name="Arrese E.L."/>
            <person name="Cao X."/>
            <person name="Chen Y.R."/>
            <person name="Chellapilla S."/>
            <person name="Goldsmith M.R."/>
            <person name="Grosse-Wilde E."/>
            <person name="Heckel D.G."/>
            <person name="Herndon N."/>
            <person name="Jiang H."/>
            <person name="Papanicolaou A."/>
            <person name="Qu J."/>
            <person name="Soulages J.L."/>
            <person name="Vogel H."/>
            <person name="Walters J."/>
            <person name="Waterhouse R.M."/>
            <person name="Ahn S.J."/>
            <person name="Almeida F.C."/>
            <person name="An C."/>
            <person name="Aqrawi P."/>
            <person name="Bretschneider A."/>
            <person name="Bryant W.B."/>
            <person name="Bucks S."/>
            <person name="Chao H."/>
            <person name="Chevignon G."/>
            <person name="Christen J.M."/>
            <person name="Clarke D.F."/>
            <person name="Dittmer N.T."/>
            <person name="Ferguson L.C.F."/>
            <person name="Garavelou S."/>
            <person name="Gordon K.H.J."/>
            <person name="Gunaratna R.T."/>
            <person name="Han Y."/>
            <person name="Hauser F."/>
            <person name="He Y."/>
            <person name="Heidel-Fischer H."/>
            <person name="Hirsh A."/>
            <person name="Hu Y."/>
            <person name="Jiang H."/>
            <person name="Kalra D."/>
            <person name="Klinner C."/>
            <person name="Konig C."/>
            <person name="Kovar C."/>
            <person name="Kroll A.R."/>
            <person name="Kuwar S.S."/>
            <person name="Lee S.L."/>
            <person name="Lehman R."/>
            <person name="Li K."/>
            <person name="Li Z."/>
            <person name="Liang H."/>
            <person name="Lovelace S."/>
            <person name="Lu Z."/>
            <person name="Mansfield J.H."/>
            <person name="McCulloch K.J."/>
            <person name="Mathew T."/>
            <person name="Morton B."/>
            <person name="Muzny D.M."/>
            <person name="Neunemann D."/>
            <person name="Ongeri F."/>
            <person name="Pauchet Y."/>
            <person name="Pu L.L."/>
            <person name="Pyrousis I."/>
            <person name="Rao X.J."/>
            <person name="Redding A."/>
            <person name="Roesel C."/>
            <person name="Sanchez-Gracia A."/>
            <person name="Schaack S."/>
            <person name="Shukla A."/>
            <person name="Tetreau G."/>
            <person name="Wang Y."/>
            <person name="Xiong G.H."/>
            <person name="Traut W."/>
            <person name="Walsh T.K."/>
            <person name="Worley K.C."/>
            <person name="Wu D."/>
            <person name="Wu W."/>
            <person name="Wu Y.Q."/>
            <person name="Zhang X."/>
            <person name="Zou Z."/>
            <person name="Zucker H."/>
            <person name="Briscoe A.D."/>
            <person name="Burmester T."/>
            <person name="Clem R.J."/>
            <person name="Feyereisen R."/>
            <person name="Grimmelikhuijzen C.J.P."/>
            <person name="Hamodrakas S.J."/>
            <person name="Hansson B.S."/>
            <person name="Huguet E."/>
            <person name="Jermiin L.S."/>
            <person name="Lan Q."/>
            <person name="Lehman H.K."/>
            <person name="Lorenzen M."/>
            <person name="Merzendorfer H."/>
            <person name="Michalopoulos I."/>
            <person name="Morton D.B."/>
            <person name="Muthukrishnan S."/>
            <person name="Oakeshott J.G."/>
            <person name="Palmer W."/>
            <person name="Park Y."/>
            <person name="Passarelli A.L."/>
            <person name="Rozas J."/>
            <person name="Schwartz L.M."/>
            <person name="Smith W."/>
            <person name="Southgate A."/>
            <person name="Vilcinskas A."/>
            <person name="Vogt R."/>
            <person name="Wang P."/>
            <person name="Werren J."/>
            <person name="Yu X.Q."/>
            <person name="Zhou J.J."/>
            <person name="Brown S.J."/>
            <person name="Scherer S.E."/>
            <person name="Richards S."/>
            <person name="Blissard G.W."/>
        </authorList>
    </citation>
    <scope>NUCLEOTIDE SEQUENCE</scope>
</reference>
<feature type="compositionally biased region" description="Basic and acidic residues" evidence="1">
    <location>
        <begin position="1"/>
        <end position="28"/>
    </location>
</feature>
<feature type="non-terminal residue" evidence="2">
    <location>
        <position position="57"/>
    </location>
</feature>
<dbReference type="AlphaFoldDB" id="A0A921Z715"/>
<evidence type="ECO:0000256" key="1">
    <source>
        <dbReference type="SAM" id="MobiDB-lite"/>
    </source>
</evidence>
<feature type="non-terminal residue" evidence="2">
    <location>
        <position position="1"/>
    </location>
</feature>
<dbReference type="Proteomes" id="UP000791440">
    <property type="component" value="Unassembled WGS sequence"/>
</dbReference>
<keyword evidence="3" id="KW-1185">Reference proteome</keyword>
<protein>
    <submittedName>
        <fullName evidence="2">Uncharacterized protein</fullName>
    </submittedName>
</protein>
<organism evidence="2 3">
    <name type="scientific">Manduca sexta</name>
    <name type="common">Tobacco hawkmoth</name>
    <name type="synonym">Tobacco hornworm</name>
    <dbReference type="NCBI Taxonomy" id="7130"/>
    <lineage>
        <taxon>Eukaryota</taxon>
        <taxon>Metazoa</taxon>
        <taxon>Ecdysozoa</taxon>
        <taxon>Arthropoda</taxon>
        <taxon>Hexapoda</taxon>
        <taxon>Insecta</taxon>
        <taxon>Pterygota</taxon>
        <taxon>Neoptera</taxon>
        <taxon>Endopterygota</taxon>
        <taxon>Lepidoptera</taxon>
        <taxon>Glossata</taxon>
        <taxon>Ditrysia</taxon>
        <taxon>Bombycoidea</taxon>
        <taxon>Sphingidae</taxon>
        <taxon>Sphinginae</taxon>
        <taxon>Sphingini</taxon>
        <taxon>Manduca</taxon>
    </lineage>
</organism>
<comment type="caution">
    <text evidence="2">The sequence shown here is derived from an EMBL/GenBank/DDBJ whole genome shotgun (WGS) entry which is preliminary data.</text>
</comment>